<dbReference type="PANTHER" id="PTHR26379:SF473">
    <property type="entry name" value="BTB DOMAIN-CONTAINING PROTEIN"/>
    <property type="match status" value="1"/>
</dbReference>
<dbReference type="Gene3D" id="1.25.40.420">
    <property type="match status" value="1"/>
</dbReference>
<dbReference type="Gene3D" id="3.30.710.10">
    <property type="entry name" value="Potassium Channel Kv1.1, Chain A"/>
    <property type="match status" value="1"/>
</dbReference>
<evidence type="ECO:0000313" key="6">
    <source>
        <dbReference type="Proteomes" id="UP000000768"/>
    </source>
</evidence>
<dbReference type="PANTHER" id="PTHR26379">
    <property type="entry name" value="BTB/POZ AND MATH DOMAIN-CONTAINING PROTEIN 1"/>
    <property type="match status" value="1"/>
</dbReference>
<dbReference type="AlphaFoldDB" id="A0A1B6PIQ9"/>
<dbReference type="Gene3D" id="2.60.210.10">
    <property type="entry name" value="Apoptosis, Tumor Necrosis Factor Receptor Associated Protein 2, Chain A"/>
    <property type="match status" value="1"/>
</dbReference>
<dbReference type="Proteomes" id="UP000000768">
    <property type="component" value="Chromosome 7"/>
</dbReference>
<reference evidence="5 6" key="1">
    <citation type="journal article" date="2009" name="Nature">
        <title>The Sorghum bicolor genome and the diversification of grasses.</title>
        <authorList>
            <person name="Paterson A.H."/>
            <person name="Bowers J.E."/>
            <person name="Bruggmann R."/>
            <person name="Dubchak I."/>
            <person name="Grimwood J."/>
            <person name="Gundlach H."/>
            <person name="Haberer G."/>
            <person name="Hellsten U."/>
            <person name="Mitros T."/>
            <person name="Poliakov A."/>
            <person name="Schmutz J."/>
            <person name="Spannagl M."/>
            <person name="Tang H."/>
            <person name="Wang X."/>
            <person name="Wicker T."/>
            <person name="Bharti A.K."/>
            <person name="Chapman J."/>
            <person name="Feltus F.A."/>
            <person name="Gowik U."/>
            <person name="Grigoriev I.V."/>
            <person name="Lyons E."/>
            <person name="Maher C.A."/>
            <person name="Martis M."/>
            <person name="Narechania A."/>
            <person name="Otillar R.P."/>
            <person name="Penning B.W."/>
            <person name="Salamov A.A."/>
            <person name="Wang Y."/>
            <person name="Zhang L."/>
            <person name="Carpita N.C."/>
            <person name="Freeling M."/>
            <person name="Gingle A.R."/>
            <person name="Hash C.T."/>
            <person name="Keller B."/>
            <person name="Klein P."/>
            <person name="Kresovich S."/>
            <person name="McCann M.C."/>
            <person name="Ming R."/>
            <person name="Peterson D.G."/>
            <person name="Mehboob-ur-Rahman"/>
            <person name="Ware D."/>
            <person name="Westhoff P."/>
            <person name="Mayer K.F."/>
            <person name="Messing J."/>
            <person name="Rokhsar D.S."/>
        </authorList>
    </citation>
    <scope>NUCLEOTIDE SEQUENCE [LARGE SCALE GENOMIC DNA]</scope>
    <source>
        <strain evidence="6">cv. BTx623</strain>
    </source>
</reference>
<protein>
    <recommendedName>
        <fullName evidence="7">BTB domain-containing protein</fullName>
    </recommendedName>
</protein>
<dbReference type="InterPro" id="IPR000210">
    <property type="entry name" value="BTB/POZ_dom"/>
</dbReference>
<evidence type="ECO:0000256" key="2">
    <source>
        <dbReference type="ARBA" id="ARBA00010846"/>
    </source>
</evidence>
<dbReference type="eggNOG" id="KOG1987">
    <property type="taxonomic scope" value="Eukaryota"/>
</dbReference>
<reference evidence="6" key="2">
    <citation type="journal article" date="2018" name="Plant J.">
        <title>The Sorghum bicolor reference genome: improved assembly, gene annotations, a transcriptome atlas, and signatures of genome organization.</title>
        <authorList>
            <person name="McCormick R.F."/>
            <person name="Truong S.K."/>
            <person name="Sreedasyam A."/>
            <person name="Jenkins J."/>
            <person name="Shu S."/>
            <person name="Sims D."/>
            <person name="Kennedy M."/>
            <person name="Amirebrahimi M."/>
            <person name="Weers B.D."/>
            <person name="McKinley B."/>
            <person name="Mattison A."/>
            <person name="Morishige D.T."/>
            <person name="Grimwood J."/>
            <person name="Schmutz J."/>
            <person name="Mullet J.E."/>
        </authorList>
    </citation>
    <scope>NUCLEOTIDE SEQUENCE [LARGE SCALE GENOMIC DNA]</scope>
    <source>
        <strain evidence="6">cv. BTx623</strain>
    </source>
</reference>
<accession>A0A1B6PIQ9</accession>
<dbReference type="CDD" id="cd00121">
    <property type="entry name" value="MATH"/>
    <property type="match status" value="1"/>
</dbReference>
<comment type="pathway">
    <text evidence="1">Protein modification; protein ubiquitination.</text>
</comment>
<dbReference type="InterPro" id="IPR008974">
    <property type="entry name" value="TRAF-like"/>
</dbReference>
<dbReference type="InParanoid" id="A0A1B6PIQ9"/>
<dbReference type="InterPro" id="IPR056423">
    <property type="entry name" value="BACK_BPM_SPOP"/>
</dbReference>
<dbReference type="EMBL" id="CM000766">
    <property type="protein sequence ID" value="KXG25570.1"/>
    <property type="molecule type" value="Genomic_DNA"/>
</dbReference>
<sequence length="316" mass="35802">MQGRPIDFRFHEFRLDYEQNKRDVFKAVYSDPFSAGGHMWKIKCYPRGMTSSDSHRNLYVFVQLESQPRLSSVSAIFDVFLMDKDGKPTSTFHRMTGVHLFRKQGWVNSRYLAQADLTEYHVKDGYIRILCGIMVVNDDSSIPVPPSNIVEHLGNLLDIADGADVSFIVGNETFHAHRALLAARSPMSSITLHDIAPATFKLMLRFMYTDTFPGDAELGGCPSEMIRHLLAAADRYALDRLKLFCAQKLWDIVSVETVGATLACAEMYNCSELKIKCIDFFALEKNFRQAVLTDGFVQLVQQFPSIIAELRERPVA</sequence>
<evidence type="ECO:0000256" key="1">
    <source>
        <dbReference type="ARBA" id="ARBA00004906"/>
    </source>
</evidence>
<dbReference type="Pfam" id="PF00651">
    <property type="entry name" value="BTB"/>
    <property type="match status" value="1"/>
</dbReference>
<dbReference type="PROSITE" id="PS50097">
    <property type="entry name" value="BTB"/>
    <property type="match status" value="1"/>
</dbReference>
<dbReference type="InterPro" id="IPR002083">
    <property type="entry name" value="MATH/TRAF_dom"/>
</dbReference>
<dbReference type="GO" id="GO:0016567">
    <property type="term" value="P:protein ubiquitination"/>
    <property type="evidence" value="ECO:0007669"/>
    <property type="project" value="InterPro"/>
</dbReference>
<feature type="domain" description="MATH" evidence="4">
    <location>
        <begin position="7"/>
        <end position="133"/>
    </location>
</feature>
<feature type="domain" description="BTB" evidence="3">
    <location>
        <begin position="163"/>
        <end position="216"/>
    </location>
</feature>
<comment type="similarity">
    <text evidence="2">Belongs to the Tdpoz family.</text>
</comment>
<evidence type="ECO:0000259" key="3">
    <source>
        <dbReference type="PROSITE" id="PS50097"/>
    </source>
</evidence>
<dbReference type="SUPFAM" id="SSF54695">
    <property type="entry name" value="POZ domain"/>
    <property type="match status" value="1"/>
</dbReference>
<gene>
    <name evidence="5" type="ORF">SORBI_3007G199000</name>
</gene>
<evidence type="ECO:0008006" key="7">
    <source>
        <dbReference type="Google" id="ProtNLM"/>
    </source>
</evidence>
<dbReference type="SMART" id="SM00225">
    <property type="entry name" value="BTB"/>
    <property type="match status" value="1"/>
</dbReference>
<dbReference type="OMA" id="FMYTDTF"/>
<proteinExistence type="inferred from homology"/>
<dbReference type="InterPro" id="IPR011333">
    <property type="entry name" value="SKP1/BTB/POZ_sf"/>
</dbReference>
<evidence type="ECO:0000313" key="5">
    <source>
        <dbReference type="EMBL" id="KXG25570.1"/>
    </source>
</evidence>
<dbReference type="InterPro" id="IPR045005">
    <property type="entry name" value="BPM1-6"/>
</dbReference>
<dbReference type="Pfam" id="PF24570">
    <property type="entry name" value="BACK_BPM_SPOP"/>
    <property type="match status" value="1"/>
</dbReference>
<organism evidence="5 6">
    <name type="scientific">Sorghum bicolor</name>
    <name type="common">Sorghum</name>
    <name type="synonym">Sorghum vulgare</name>
    <dbReference type="NCBI Taxonomy" id="4558"/>
    <lineage>
        <taxon>Eukaryota</taxon>
        <taxon>Viridiplantae</taxon>
        <taxon>Streptophyta</taxon>
        <taxon>Embryophyta</taxon>
        <taxon>Tracheophyta</taxon>
        <taxon>Spermatophyta</taxon>
        <taxon>Magnoliopsida</taxon>
        <taxon>Liliopsida</taxon>
        <taxon>Poales</taxon>
        <taxon>Poaceae</taxon>
        <taxon>PACMAD clade</taxon>
        <taxon>Panicoideae</taxon>
        <taxon>Andropogonodae</taxon>
        <taxon>Andropogoneae</taxon>
        <taxon>Sorghinae</taxon>
        <taxon>Sorghum</taxon>
    </lineage>
</organism>
<name>A0A1B6PIQ9_SORBI</name>
<dbReference type="Gramene" id="KXG25570">
    <property type="protein sequence ID" value="KXG25570"/>
    <property type="gene ID" value="SORBI_3007G199000"/>
</dbReference>
<keyword evidence="6" id="KW-1185">Reference proteome</keyword>
<dbReference type="PROSITE" id="PS50144">
    <property type="entry name" value="MATH"/>
    <property type="match status" value="1"/>
</dbReference>
<evidence type="ECO:0000259" key="4">
    <source>
        <dbReference type="PROSITE" id="PS50144"/>
    </source>
</evidence>
<dbReference type="Pfam" id="PF22486">
    <property type="entry name" value="MATH_2"/>
    <property type="match status" value="1"/>
</dbReference>
<dbReference type="SUPFAM" id="SSF49599">
    <property type="entry name" value="TRAF domain-like"/>
    <property type="match status" value="1"/>
</dbReference>